<dbReference type="InterPro" id="IPR000160">
    <property type="entry name" value="GGDEF_dom"/>
</dbReference>
<dbReference type="InterPro" id="IPR029787">
    <property type="entry name" value="Nucleotide_cyclase"/>
</dbReference>
<evidence type="ECO:0000259" key="4">
    <source>
        <dbReference type="PROSITE" id="PS50887"/>
    </source>
</evidence>
<dbReference type="Gene3D" id="3.30.450.40">
    <property type="match status" value="2"/>
</dbReference>
<dbReference type="SUPFAM" id="SSF141868">
    <property type="entry name" value="EAL domain-like"/>
    <property type="match status" value="1"/>
</dbReference>
<sequence>MKVSKDPKLDDAHKGPRESFVAIPGGMPATDTPDEALRLADLKSLEILDTPSELEFDYLVEAASLIANTPVALFSLIDADRQWFKARVGLEVPEGTRSESFCGHAIQPPHDPLIVSDSTKDERFADNPWTTGDPPVIFYAGFPVVTERNHAVGTLCVIDNVPRTLTDSQIEAISSLARQAAAMLELRREKMMLASELAQANASQLRNELWNQEHDATTGLATRDVIEARIDTLDQGGGGATASSVICIKLPRFGETVRAMGQRDGDAVLRAVADRVSACLPAETLLARTAQTSFAALLLGDQSEASTEFAERIRDALSSPIAEAGKDAASVLNAIGIARFSQSGFRHADMLRAAEVAALDASAIGRGAIVEADEATATQREDLSREIRMQTALIDAIDRGQVTVVYQPIVDLASDEVVGSEALARWQDPELGVVDAATFVRLAERSGVVAALDALVLEQALEDLSRGLSGGPSLSVNLSPAGVFEETPQKIAAALERWNVEPQLITLELTERSGLNENRRLVPILETIAASGVRISLDDFGVGETSIAHLRELPISQLKLDGSLVVGLDGADRARARAVVTSIAILARSLEIEAVAEGIETQPQKAAVLAAGIKRGQGFLFGSPMPAGVIEATALEATSGVATSAAQPRSQASVSTDFFENTPDLTAIADGDKFVRVNSRWHELLGWSEEQMLGSSFIDLIHPDDRAMTLEQVARLARGEAVVAFENRYATAAGGFKVLRWSAHLDRSSGLAVASAHDITAEHEAEVKRRQLAHVLEVLAELQNRYLAEGLTRSWWEFALAQFLKLTESSFGFIGRVELDENDATYLVTYAVTNIAWNEWSRQLHDEFEATGLEFHNHDTLFGVTLATGEAVISNDPENDPRAGGLPDGHPKLESYAGLPLLAADGLVGMVGLANRNNGFTSELFDDLAPLFVALSQIIALERSNQTIERATFATATTAAAIQAMRIAHDRQAALTSLIDATAKFNPEAQIDYFAVVGDSSQMEWVDPERGNPHSPECRSIHPQSCLALTTGEPHISRANGSAEGRCEHVGANENDVLCVDVKTAGEGFGVIVATVPAGPGKQVPSAADRFADQADELMPRLVSLAAGLAEHSLAHDIARRALADPLTGLANRTRFAQAISAALSRDDRRAEPFSVILVDLDRMKAINDRFGHPAGDAVLIDVGRAIAVTLRADDTLARFGGDEYAILLYECNREQLQKAGERIHSALSSISIAGDGTVSASLGGVVVSDNKLTWHEIYRAADSALYGAKNAGGNRLEIGGTVGL</sequence>
<feature type="domain" description="GGDEF" evidence="4">
    <location>
        <begin position="241"/>
        <end position="374"/>
    </location>
</feature>
<dbReference type="GO" id="GO:0071111">
    <property type="term" value="F:cyclic-guanylate-specific phosphodiesterase activity"/>
    <property type="evidence" value="ECO:0007669"/>
    <property type="project" value="InterPro"/>
</dbReference>
<dbReference type="EMBL" id="CAESAO010000031">
    <property type="protein sequence ID" value="CAB4340443.1"/>
    <property type="molecule type" value="Genomic_DNA"/>
</dbReference>
<dbReference type="Gene3D" id="3.20.20.450">
    <property type="entry name" value="EAL domain"/>
    <property type="match status" value="1"/>
</dbReference>
<dbReference type="CDD" id="cd01948">
    <property type="entry name" value="EAL"/>
    <property type="match status" value="1"/>
</dbReference>
<dbReference type="InterPro" id="IPR000014">
    <property type="entry name" value="PAS"/>
</dbReference>
<dbReference type="InterPro" id="IPR013655">
    <property type="entry name" value="PAS_fold_3"/>
</dbReference>
<dbReference type="CDD" id="cd01949">
    <property type="entry name" value="GGDEF"/>
    <property type="match status" value="1"/>
</dbReference>
<dbReference type="Pfam" id="PF08447">
    <property type="entry name" value="PAS_3"/>
    <property type="match status" value="1"/>
</dbReference>
<reference evidence="5" key="1">
    <citation type="submission" date="2020-05" db="EMBL/GenBank/DDBJ databases">
        <authorList>
            <person name="Chiriac C."/>
            <person name="Salcher M."/>
            <person name="Ghai R."/>
            <person name="Kavagutti S V."/>
        </authorList>
    </citation>
    <scope>NUCLEOTIDE SEQUENCE</scope>
</reference>
<dbReference type="CDD" id="cd00130">
    <property type="entry name" value="PAS"/>
    <property type="match status" value="1"/>
</dbReference>
<dbReference type="InterPro" id="IPR043128">
    <property type="entry name" value="Rev_trsase/Diguanyl_cyclase"/>
</dbReference>
<proteinExistence type="predicted"/>
<dbReference type="SUPFAM" id="SSF55785">
    <property type="entry name" value="PYP-like sensor domain (PAS domain)"/>
    <property type="match status" value="1"/>
</dbReference>
<dbReference type="InterPro" id="IPR035965">
    <property type="entry name" value="PAS-like_dom_sf"/>
</dbReference>
<dbReference type="SMART" id="SM00267">
    <property type="entry name" value="GGDEF"/>
    <property type="match status" value="2"/>
</dbReference>
<protein>
    <submittedName>
        <fullName evidence="5">Unannotated protein</fullName>
    </submittedName>
</protein>
<dbReference type="SMART" id="SM00091">
    <property type="entry name" value="PAS"/>
    <property type="match status" value="1"/>
</dbReference>
<dbReference type="PROSITE" id="PS50112">
    <property type="entry name" value="PAS"/>
    <property type="match status" value="1"/>
</dbReference>
<dbReference type="PROSITE" id="PS50883">
    <property type="entry name" value="EAL"/>
    <property type="match status" value="1"/>
</dbReference>
<dbReference type="SUPFAM" id="SSF55073">
    <property type="entry name" value="Nucleotide cyclase"/>
    <property type="match status" value="2"/>
</dbReference>
<feature type="domain" description="GGDEF" evidence="4">
    <location>
        <begin position="1152"/>
        <end position="1282"/>
    </location>
</feature>
<feature type="region of interest" description="Disordered" evidence="1">
    <location>
        <begin position="1"/>
        <end position="28"/>
    </location>
</feature>
<organism evidence="5">
    <name type="scientific">freshwater metagenome</name>
    <dbReference type="NCBI Taxonomy" id="449393"/>
    <lineage>
        <taxon>unclassified sequences</taxon>
        <taxon>metagenomes</taxon>
        <taxon>ecological metagenomes</taxon>
    </lineage>
</organism>
<dbReference type="PANTHER" id="PTHR33121:SF70">
    <property type="entry name" value="SIGNALING PROTEIN YKOW"/>
    <property type="match status" value="1"/>
</dbReference>
<dbReference type="InterPro" id="IPR050706">
    <property type="entry name" value="Cyclic-di-GMP_PDE-like"/>
</dbReference>
<feature type="domain" description="EAL" evidence="3">
    <location>
        <begin position="386"/>
        <end position="638"/>
    </location>
</feature>
<dbReference type="FunFam" id="3.30.70.270:FF:000001">
    <property type="entry name" value="Diguanylate cyclase domain protein"/>
    <property type="match status" value="1"/>
</dbReference>
<name>A0A6J5ZLI4_9ZZZZ</name>
<dbReference type="InterPro" id="IPR001633">
    <property type="entry name" value="EAL_dom"/>
</dbReference>
<dbReference type="InterPro" id="IPR003018">
    <property type="entry name" value="GAF"/>
</dbReference>
<feature type="domain" description="PAS" evidence="2">
    <location>
        <begin position="669"/>
        <end position="720"/>
    </location>
</feature>
<dbReference type="Pfam" id="PF00990">
    <property type="entry name" value="GGDEF"/>
    <property type="match status" value="2"/>
</dbReference>
<dbReference type="Gene3D" id="3.30.70.270">
    <property type="match status" value="2"/>
</dbReference>
<dbReference type="Gene3D" id="3.30.450.20">
    <property type="entry name" value="PAS domain"/>
    <property type="match status" value="1"/>
</dbReference>
<dbReference type="SUPFAM" id="SSF55781">
    <property type="entry name" value="GAF domain-like"/>
    <property type="match status" value="2"/>
</dbReference>
<dbReference type="SMART" id="SM00052">
    <property type="entry name" value="EAL"/>
    <property type="match status" value="1"/>
</dbReference>
<dbReference type="InterPro" id="IPR035919">
    <property type="entry name" value="EAL_sf"/>
</dbReference>
<accession>A0A6J5ZLI4</accession>
<evidence type="ECO:0000256" key="1">
    <source>
        <dbReference type="SAM" id="MobiDB-lite"/>
    </source>
</evidence>
<dbReference type="PROSITE" id="PS50887">
    <property type="entry name" value="GGDEF"/>
    <property type="match status" value="2"/>
</dbReference>
<dbReference type="Pfam" id="PF01590">
    <property type="entry name" value="GAF"/>
    <property type="match status" value="1"/>
</dbReference>
<dbReference type="Pfam" id="PF13185">
    <property type="entry name" value="GAF_2"/>
    <property type="match status" value="1"/>
</dbReference>
<dbReference type="NCBIfam" id="TIGR00229">
    <property type="entry name" value="sensory_box"/>
    <property type="match status" value="1"/>
</dbReference>
<dbReference type="InterPro" id="IPR029016">
    <property type="entry name" value="GAF-like_dom_sf"/>
</dbReference>
<dbReference type="Pfam" id="PF00563">
    <property type="entry name" value="EAL"/>
    <property type="match status" value="1"/>
</dbReference>
<evidence type="ECO:0000259" key="3">
    <source>
        <dbReference type="PROSITE" id="PS50883"/>
    </source>
</evidence>
<evidence type="ECO:0000313" key="5">
    <source>
        <dbReference type="EMBL" id="CAB4340443.1"/>
    </source>
</evidence>
<evidence type="ECO:0000259" key="2">
    <source>
        <dbReference type="PROSITE" id="PS50112"/>
    </source>
</evidence>
<dbReference type="NCBIfam" id="TIGR00254">
    <property type="entry name" value="GGDEF"/>
    <property type="match status" value="2"/>
</dbReference>
<feature type="compositionally biased region" description="Basic and acidic residues" evidence="1">
    <location>
        <begin position="1"/>
        <end position="17"/>
    </location>
</feature>
<dbReference type="SMART" id="SM00065">
    <property type="entry name" value="GAF"/>
    <property type="match status" value="2"/>
</dbReference>
<gene>
    <name evidence="5" type="ORF">UFOPK3522_00541</name>
</gene>
<dbReference type="PANTHER" id="PTHR33121">
    <property type="entry name" value="CYCLIC DI-GMP PHOSPHODIESTERASE PDEF"/>
    <property type="match status" value="1"/>
</dbReference>